<proteinExistence type="predicted"/>
<organism evidence="1">
    <name type="scientific">Serratia fonticola</name>
    <dbReference type="NCBI Taxonomy" id="47917"/>
    <lineage>
        <taxon>Bacteria</taxon>
        <taxon>Pseudomonadati</taxon>
        <taxon>Pseudomonadota</taxon>
        <taxon>Gammaproteobacteria</taxon>
        <taxon>Enterobacterales</taxon>
        <taxon>Yersiniaceae</taxon>
        <taxon>Serratia</taxon>
    </lineage>
</organism>
<dbReference type="KEGG" id="sfw:WN53_00150"/>
<evidence type="ECO:0000313" key="1">
    <source>
        <dbReference type="EMBL" id="VTR32661.1"/>
    </source>
</evidence>
<protein>
    <submittedName>
        <fullName evidence="1">Uncharacterized protein</fullName>
    </submittedName>
</protein>
<dbReference type="EMBL" id="CABEEZ010000072">
    <property type="protein sequence ID" value="VTR32661.1"/>
    <property type="molecule type" value="Genomic_DNA"/>
</dbReference>
<gene>
    <name evidence="1" type="ORF">NCTC12965_03385</name>
</gene>
<dbReference type="AlphaFoldDB" id="A0A0F7H787"/>
<reference evidence="1" key="1">
    <citation type="submission" date="2019-05" db="EMBL/GenBank/DDBJ databases">
        <authorList>
            <consortium name="Pathogen Informatics"/>
        </authorList>
    </citation>
    <scope>NUCLEOTIDE SEQUENCE [LARGE SCALE GENOMIC DNA]</scope>
    <source>
        <strain evidence="1">NCTC12965</strain>
    </source>
</reference>
<name>A0A0F7H787_SERFO</name>
<accession>A0A0F7H787</accession>
<sequence length="118" mass="13573">MKSINGKTKTTSRLLLESGFTRHEIRQAKTNAKIFNLDFIYSVRDVGKRTFRASVILTVILTIFTIGTTLKNGAPALGIIILMFLMLIIPSYYITPMRFYIKSMWFFIKEKMLNVNVS</sequence>